<reference evidence="4" key="2">
    <citation type="submission" date="2016-10" db="EMBL/GenBank/DDBJ databases">
        <authorList>
            <person name="Varghese N."/>
            <person name="Submissions S."/>
        </authorList>
    </citation>
    <scope>NUCLEOTIDE SEQUENCE [LARGE SCALE GENOMIC DNA]</scope>
    <source>
        <strain evidence="4">Nm10</strain>
    </source>
</reference>
<proteinExistence type="predicted"/>
<sequence length="59" mass="6634">MGKQYTKEFKLNAFSLALDQGHTTSTVSRSLAINANMRRKRIKENQADDADDAFRAMGN</sequence>
<evidence type="ECO:0000313" key="1">
    <source>
        <dbReference type="EMBL" id="PTQ79374.1"/>
    </source>
</evidence>
<accession>A0A286AGF1</accession>
<evidence type="ECO:0000313" key="2">
    <source>
        <dbReference type="EMBL" id="SDT98889.1"/>
    </source>
</evidence>
<name>A0A286AGF1_9PROT</name>
<evidence type="ECO:0000313" key="4">
    <source>
        <dbReference type="Proteomes" id="UP000182882"/>
    </source>
</evidence>
<dbReference type="AlphaFoldDB" id="A0A286AGF1"/>
<reference evidence="3 5" key="3">
    <citation type="submission" date="2017-09" db="EMBL/GenBank/DDBJ databases">
        <authorList>
            <person name="Ehlers B."/>
            <person name="Leendertz F.H."/>
        </authorList>
    </citation>
    <scope>NUCLEOTIDE SEQUENCE [LARGE SCALE GENOMIC DNA]</scope>
    <source>
        <strain evidence="3 5">Nm42</strain>
    </source>
</reference>
<reference evidence="1 6" key="4">
    <citation type="submission" date="2018-04" db="EMBL/GenBank/DDBJ databases">
        <title>Active sludge and wastewater microbial communities from Klosterneuburg, Austria.</title>
        <authorList>
            <person name="Wagner M."/>
        </authorList>
    </citation>
    <scope>NUCLEOTIDE SEQUENCE [LARGE SCALE GENOMIC DNA]</scope>
    <source>
        <strain evidence="1 6">Nm4</strain>
    </source>
</reference>
<organism evidence="3 5">
    <name type="scientific">Nitrosomonas ureae</name>
    <dbReference type="NCBI Taxonomy" id="44577"/>
    <lineage>
        <taxon>Bacteria</taxon>
        <taxon>Pseudomonadati</taxon>
        <taxon>Pseudomonadota</taxon>
        <taxon>Betaproteobacteria</taxon>
        <taxon>Nitrosomonadales</taxon>
        <taxon>Nitrosomonadaceae</taxon>
        <taxon>Nitrosomonas</taxon>
    </lineage>
</organism>
<evidence type="ECO:0000313" key="5">
    <source>
        <dbReference type="Proteomes" id="UP000219335"/>
    </source>
</evidence>
<dbReference type="Proteomes" id="UP000219335">
    <property type="component" value="Unassembled WGS sequence"/>
</dbReference>
<dbReference type="EMBL" id="QAOL01000051">
    <property type="protein sequence ID" value="PTQ79374.1"/>
    <property type="molecule type" value="Genomic_DNA"/>
</dbReference>
<protein>
    <submittedName>
        <fullName evidence="2">Transposase</fullName>
    </submittedName>
</protein>
<dbReference type="Proteomes" id="UP000244110">
    <property type="component" value="Unassembled WGS sequence"/>
</dbReference>
<dbReference type="Proteomes" id="UP000182882">
    <property type="component" value="Unassembled WGS sequence"/>
</dbReference>
<reference evidence="2" key="1">
    <citation type="submission" date="2016-10" db="EMBL/GenBank/DDBJ databases">
        <authorList>
            <person name="de Groot N.N."/>
        </authorList>
    </citation>
    <scope>NUCLEOTIDE SEQUENCE [LARGE SCALE GENOMIC DNA]</scope>
    <source>
        <strain evidence="2">Nm10</strain>
    </source>
</reference>
<gene>
    <name evidence="1" type="ORF">C8R28_10513</name>
    <name evidence="2" type="ORF">SAMN05216406_11550</name>
    <name evidence="3" type="ORF">SAMN06297164_3057</name>
</gene>
<keyword evidence="4" id="KW-1185">Reference proteome</keyword>
<dbReference type="EMBL" id="FNLN01000015">
    <property type="protein sequence ID" value="SDT98889.1"/>
    <property type="molecule type" value="Genomic_DNA"/>
</dbReference>
<evidence type="ECO:0000313" key="6">
    <source>
        <dbReference type="Proteomes" id="UP000244110"/>
    </source>
</evidence>
<dbReference type="EMBL" id="OCMU01000002">
    <property type="protein sequence ID" value="SOD20978.1"/>
    <property type="molecule type" value="Genomic_DNA"/>
</dbReference>
<evidence type="ECO:0000313" key="3">
    <source>
        <dbReference type="EMBL" id="SOD20978.1"/>
    </source>
</evidence>